<dbReference type="HOGENOM" id="CLU_082096_0_0_7"/>
<dbReference type="AlphaFoldDB" id="F8CMF7"/>
<sequence length="307" mass="34635">MAKKKDTGHFGDAELNDLHLIVKNTTEGGACLTGHTGDFSGFKNKSSCNYRYQAYEQADTHGEIKERLHRYNEHPPERRIETSAYRANKGGMTPDRYCAHLDIPEPGDWDIGGPPRAIKRRTFAKGKVRIPAGYNFTQDTWPYWNNAHHLIPKGTLDSVIQEQEARISNMIQKALLKARYNINHKKNMLMIPQDREVAALLNLPRHIQLKDDDTKSLPASCTDHPVYNVMVSTMTRGLGEIIDDYKTICDQAEDGKHALPDVDLDKSRLEKLSSNLLEIILAWGRPGGTGPSLDKKSNNTMRSFPSK</sequence>
<proteinExistence type="predicted"/>
<evidence type="ECO:0000313" key="1">
    <source>
        <dbReference type="EMBL" id="AEI64024.1"/>
    </source>
</evidence>
<dbReference type="EMBL" id="CP002830">
    <property type="protein sequence ID" value="AEI64024.1"/>
    <property type="molecule type" value="Genomic_DNA"/>
</dbReference>
<organism evidence="1 2">
    <name type="scientific">Myxococcus fulvus (strain ATCC BAA-855 / HW-1)</name>
    <dbReference type="NCBI Taxonomy" id="483219"/>
    <lineage>
        <taxon>Bacteria</taxon>
        <taxon>Pseudomonadati</taxon>
        <taxon>Myxococcota</taxon>
        <taxon>Myxococcia</taxon>
        <taxon>Myxococcales</taxon>
        <taxon>Cystobacterineae</taxon>
        <taxon>Myxococcaceae</taxon>
        <taxon>Myxococcus</taxon>
    </lineage>
</organism>
<name>F8CMF7_MYXFH</name>
<protein>
    <submittedName>
        <fullName evidence="1">Uncharacterized protein</fullName>
    </submittedName>
</protein>
<reference evidence="1 2" key="1">
    <citation type="journal article" date="2011" name="J. Bacteriol.">
        <title>Genome sequence of the halotolerant marine bacterium Myxococcus fulvus HW-1.</title>
        <authorList>
            <person name="Li Z.F."/>
            <person name="Li X."/>
            <person name="Liu H."/>
            <person name="Liu X."/>
            <person name="Han K."/>
            <person name="Wu Z.H."/>
            <person name="Hu W."/>
            <person name="Li F.F."/>
            <person name="Li Y.Z."/>
        </authorList>
    </citation>
    <scope>NUCLEOTIDE SEQUENCE [LARGE SCALE GENOMIC DNA]</scope>
    <source>
        <strain evidence="2">ATCC BAA-855 / HW-1</strain>
    </source>
</reference>
<dbReference type="KEGG" id="mfu:LILAB_10565"/>
<dbReference type="eggNOG" id="ENOG5033PMQ">
    <property type="taxonomic scope" value="Bacteria"/>
</dbReference>
<dbReference type="Proteomes" id="UP000000488">
    <property type="component" value="Chromosome"/>
</dbReference>
<evidence type="ECO:0000313" key="2">
    <source>
        <dbReference type="Proteomes" id="UP000000488"/>
    </source>
</evidence>
<gene>
    <name evidence="1" type="ordered locus">LILAB_10565</name>
</gene>
<accession>F8CMF7</accession>